<feature type="chain" id="PRO_5026955036" evidence="1">
    <location>
        <begin position="29"/>
        <end position="310"/>
    </location>
</feature>
<evidence type="ECO:0000259" key="2">
    <source>
        <dbReference type="Pfam" id="PF07883"/>
    </source>
</evidence>
<dbReference type="InterPro" id="IPR014710">
    <property type="entry name" value="RmlC-like_jellyroll"/>
</dbReference>
<proteinExistence type="predicted"/>
<gene>
    <name evidence="3" type="ORF">GWK08_16605</name>
</gene>
<dbReference type="Gene3D" id="2.60.120.10">
    <property type="entry name" value="Jelly Rolls"/>
    <property type="match status" value="1"/>
</dbReference>
<dbReference type="InterPro" id="IPR013096">
    <property type="entry name" value="Cupin_2"/>
</dbReference>
<dbReference type="InterPro" id="IPR011051">
    <property type="entry name" value="RmlC_Cupin_sf"/>
</dbReference>
<name>A0A6P0UQ40_9FLAO</name>
<comment type="caution">
    <text evidence="3">The sequence shown here is derived from an EMBL/GenBank/DDBJ whole genome shotgun (WGS) entry which is preliminary data.</text>
</comment>
<evidence type="ECO:0000313" key="4">
    <source>
        <dbReference type="Proteomes" id="UP000468581"/>
    </source>
</evidence>
<feature type="signal peptide" evidence="1">
    <location>
        <begin position="1"/>
        <end position="28"/>
    </location>
</feature>
<feature type="domain" description="Cupin type-2" evidence="2">
    <location>
        <begin position="224"/>
        <end position="271"/>
    </location>
</feature>
<dbReference type="SUPFAM" id="SSF51182">
    <property type="entry name" value="RmlC-like cupins"/>
    <property type="match status" value="1"/>
</dbReference>
<accession>A0A6P0UQ40</accession>
<protein>
    <submittedName>
        <fullName evidence="3">Cupin domain-containing protein</fullName>
    </submittedName>
</protein>
<organism evidence="3 4">
    <name type="scientific">Leptobacterium flavescens</name>
    <dbReference type="NCBI Taxonomy" id="472055"/>
    <lineage>
        <taxon>Bacteria</taxon>
        <taxon>Pseudomonadati</taxon>
        <taxon>Bacteroidota</taxon>
        <taxon>Flavobacteriia</taxon>
        <taxon>Flavobacteriales</taxon>
        <taxon>Flavobacteriaceae</taxon>
        <taxon>Leptobacterium</taxon>
    </lineage>
</organism>
<evidence type="ECO:0000256" key="1">
    <source>
        <dbReference type="SAM" id="SignalP"/>
    </source>
</evidence>
<sequence length="310" mass="35218">MKTITSLKLKTILFCSLFSLICLSGVKAQNESTHDILQSFVESYKTDHMAHSVSFGIRIGDDWWHVSSKRKQSAYLVGKNKQYTFHNFGPHEVTLKKGKPDSLTWYFHFADKKVLLNIYNKVWTAASASAKSYGSDIVGLNIRDMEGHRSDIGEDALAYEVMEHFWKKDAVEITYFNRDGSLPTHGVDHVGLYTMKDKRIGWFSIGPEQAANAERGLDKGQVPNLFIITKGKGRAELGDDKVELKPGMSVFIGPYVKHVLYNPYDEPLEGIIILFGDNSDYIKGKSYLDLLEKQHEFYKRYDLSQVKGSN</sequence>
<reference evidence="3 4" key="1">
    <citation type="submission" date="2020-01" db="EMBL/GenBank/DDBJ databases">
        <title>Leptobacterium flavescens.</title>
        <authorList>
            <person name="Wang G."/>
        </authorList>
    </citation>
    <scope>NUCLEOTIDE SEQUENCE [LARGE SCALE GENOMIC DNA]</scope>
    <source>
        <strain evidence="3 4">KCTC 22160</strain>
    </source>
</reference>
<dbReference type="RefSeq" id="WP_163608375.1">
    <property type="nucleotide sequence ID" value="NZ_JAABOO010000004.1"/>
</dbReference>
<keyword evidence="4" id="KW-1185">Reference proteome</keyword>
<dbReference type="EMBL" id="JAABOO010000004">
    <property type="protein sequence ID" value="NER15077.1"/>
    <property type="molecule type" value="Genomic_DNA"/>
</dbReference>
<dbReference type="AlphaFoldDB" id="A0A6P0UQ40"/>
<keyword evidence="1" id="KW-0732">Signal</keyword>
<evidence type="ECO:0000313" key="3">
    <source>
        <dbReference type="EMBL" id="NER15077.1"/>
    </source>
</evidence>
<dbReference type="Proteomes" id="UP000468581">
    <property type="component" value="Unassembled WGS sequence"/>
</dbReference>
<dbReference type="Pfam" id="PF07883">
    <property type="entry name" value="Cupin_2"/>
    <property type="match status" value="1"/>
</dbReference>